<evidence type="ECO:0000256" key="1">
    <source>
        <dbReference type="SAM" id="MobiDB-lite"/>
    </source>
</evidence>
<feature type="non-terminal residue" evidence="3">
    <location>
        <position position="491"/>
    </location>
</feature>
<organism evidence="3 4">
    <name type="scientific">Cymbomonas tetramitiformis</name>
    <dbReference type="NCBI Taxonomy" id="36881"/>
    <lineage>
        <taxon>Eukaryota</taxon>
        <taxon>Viridiplantae</taxon>
        <taxon>Chlorophyta</taxon>
        <taxon>Pyramimonadophyceae</taxon>
        <taxon>Pyramimonadales</taxon>
        <taxon>Pyramimonadaceae</taxon>
        <taxon>Cymbomonas</taxon>
    </lineage>
</organism>
<dbReference type="CDD" id="cd20401">
    <property type="entry name" value="Tudor_AtPTM-like"/>
    <property type="match status" value="1"/>
</dbReference>
<proteinExistence type="predicted"/>
<feature type="compositionally biased region" description="Polar residues" evidence="1">
    <location>
        <begin position="173"/>
        <end position="182"/>
    </location>
</feature>
<comment type="caution">
    <text evidence="3">The sequence shown here is derived from an EMBL/GenBank/DDBJ whole genome shotgun (WGS) entry which is preliminary data.</text>
</comment>
<feature type="compositionally biased region" description="Low complexity" evidence="1">
    <location>
        <begin position="124"/>
        <end position="137"/>
    </location>
</feature>
<dbReference type="EMBL" id="LGRX02023868">
    <property type="protein sequence ID" value="KAK3254233.1"/>
    <property type="molecule type" value="Genomic_DNA"/>
</dbReference>
<dbReference type="AlphaFoldDB" id="A0AAE0CFR1"/>
<sequence>MRAGCGCGKPKRERRAPKEVNEVNRNPLRRLKDGMVKIDVSLVGAKVLKHFPDFGWFDGEIKSVDAVLGYYVVYQDGDSEDLSLSDARRAQKHFKEHQASRLPSSSTMESARGRGKRSSPERPAPASARPLRAAAQSVLTQHLPVKKPPTLPVGAIQPDAKRRRQDIPHVISVDQNSDTTAGITPVADVEKLPGSPAAELTKPPAEPEQQGAAATSHPVPLPPATSQCMAQGAAQRMASGSQKSEYELERDRRIAENKKRMAELGLPGLASLLSLPKVGKSAASKVASSRMRAPAEPRERRTSERQKGGTVDYRELDDRVHNFDGEARSLKERPHSSNVRHWQSADVDAANEARWNMPLLFDEAGKSLPHRRSCHICTQCVASWRGDFDPPLGCSTCQLIWCTRCLGNIFTDLTPECINTFIQNANLTGWSCFMCQGTCACLDPRWKGLKNKIDRHKKAGWVGVTGNHDPSCSRPEVKAVAEDAKLHAAAQ</sequence>
<dbReference type="Pfam" id="PF21743">
    <property type="entry name" value="PTM_DIR17_Tudor"/>
    <property type="match status" value="1"/>
</dbReference>
<reference evidence="3 4" key="1">
    <citation type="journal article" date="2015" name="Genome Biol. Evol.">
        <title>Comparative Genomics of a Bacterivorous Green Alga Reveals Evolutionary Causalities and Consequences of Phago-Mixotrophic Mode of Nutrition.</title>
        <authorList>
            <person name="Burns J.A."/>
            <person name="Paasch A."/>
            <person name="Narechania A."/>
            <person name="Kim E."/>
        </authorList>
    </citation>
    <scope>NUCLEOTIDE SEQUENCE [LARGE SCALE GENOMIC DNA]</scope>
    <source>
        <strain evidence="3 4">PLY_AMNH</strain>
    </source>
</reference>
<feature type="region of interest" description="Disordered" evidence="1">
    <location>
        <begin position="1"/>
        <end position="24"/>
    </location>
</feature>
<feature type="domain" description="PTM/DIR17-like Tudor" evidence="2">
    <location>
        <begin position="44"/>
        <end position="86"/>
    </location>
</feature>
<feature type="compositionally biased region" description="Basic and acidic residues" evidence="1">
    <location>
        <begin position="293"/>
        <end position="310"/>
    </location>
</feature>
<keyword evidence="4" id="KW-1185">Reference proteome</keyword>
<evidence type="ECO:0000313" key="4">
    <source>
        <dbReference type="Proteomes" id="UP001190700"/>
    </source>
</evidence>
<dbReference type="Proteomes" id="UP001190700">
    <property type="component" value="Unassembled WGS sequence"/>
</dbReference>
<gene>
    <name evidence="3" type="ORF">CYMTET_36543</name>
</gene>
<feature type="region of interest" description="Disordered" evidence="1">
    <location>
        <begin position="284"/>
        <end position="310"/>
    </location>
</feature>
<evidence type="ECO:0000259" key="2">
    <source>
        <dbReference type="Pfam" id="PF21743"/>
    </source>
</evidence>
<feature type="region of interest" description="Disordered" evidence="1">
    <location>
        <begin position="90"/>
        <end position="249"/>
    </location>
</feature>
<accession>A0AAE0CFR1</accession>
<dbReference type="InterPro" id="IPR047365">
    <property type="entry name" value="Tudor_AtPTM-like"/>
</dbReference>
<name>A0AAE0CFR1_9CHLO</name>
<evidence type="ECO:0000313" key="3">
    <source>
        <dbReference type="EMBL" id="KAK3254233.1"/>
    </source>
</evidence>
<protein>
    <recommendedName>
        <fullName evidence="2">PTM/DIR17-like Tudor domain-containing protein</fullName>
    </recommendedName>
</protein>